<dbReference type="Proteomes" id="UP001189624">
    <property type="component" value="Chromosome 11"/>
</dbReference>
<sequence length="198" mass="21662">MCVQEEEGFERIGQYLAAEIPYNITISVVQNHPSIVGGFLHMQKHLKIHHIRCVSRVQQGLGAVLNVVFTRGVVVELNEDVVEKFGCDGFPKIVNWDLTPRGGNQVKVTAFGAKEKVEFFDKVIPVILCGSDVELYAVQLHPSDWTKSATEKAGVEVVGEALCILGGVEGVLVKRDGSSDEEEHFDAFGLGINGETQL</sequence>
<keyword evidence="2" id="KW-1185">Reference proteome</keyword>
<dbReference type="AlphaFoldDB" id="A0AA86W4G0"/>
<organism evidence="1 2">
    <name type="scientific">Sphenostylis stenocarpa</name>
    <dbReference type="NCBI Taxonomy" id="92480"/>
    <lineage>
        <taxon>Eukaryota</taxon>
        <taxon>Viridiplantae</taxon>
        <taxon>Streptophyta</taxon>
        <taxon>Embryophyta</taxon>
        <taxon>Tracheophyta</taxon>
        <taxon>Spermatophyta</taxon>
        <taxon>Magnoliopsida</taxon>
        <taxon>eudicotyledons</taxon>
        <taxon>Gunneridae</taxon>
        <taxon>Pentapetalae</taxon>
        <taxon>rosids</taxon>
        <taxon>fabids</taxon>
        <taxon>Fabales</taxon>
        <taxon>Fabaceae</taxon>
        <taxon>Papilionoideae</taxon>
        <taxon>50 kb inversion clade</taxon>
        <taxon>NPAAA clade</taxon>
        <taxon>indigoferoid/millettioid clade</taxon>
        <taxon>Phaseoleae</taxon>
        <taxon>Sphenostylis</taxon>
    </lineage>
</organism>
<reference evidence="1" key="1">
    <citation type="submission" date="2023-10" db="EMBL/GenBank/DDBJ databases">
        <authorList>
            <person name="Domelevo Entfellner J.-B."/>
        </authorList>
    </citation>
    <scope>NUCLEOTIDE SEQUENCE</scope>
</reference>
<gene>
    <name evidence="1" type="ORF">AYBTSS11_LOCUS30659</name>
</gene>
<evidence type="ECO:0000313" key="2">
    <source>
        <dbReference type="Proteomes" id="UP001189624"/>
    </source>
</evidence>
<protein>
    <submittedName>
        <fullName evidence="1">Uncharacterized protein</fullName>
    </submittedName>
</protein>
<proteinExistence type="predicted"/>
<dbReference type="EMBL" id="OY731408">
    <property type="protein sequence ID" value="CAJ1978465.1"/>
    <property type="molecule type" value="Genomic_DNA"/>
</dbReference>
<evidence type="ECO:0000313" key="1">
    <source>
        <dbReference type="EMBL" id="CAJ1978465.1"/>
    </source>
</evidence>
<dbReference type="Gramene" id="rna-AYBTSS11_LOCUS30659">
    <property type="protein sequence ID" value="CAJ1978465.1"/>
    <property type="gene ID" value="gene-AYBTSS11_LOCUS30659"/>
</dbReference>
<name>A0AA86W4G0_9FABA</name>
<accession>A0AA86W4G0</accession>